<dbReference type="InterPro" id="IPR003439">
    <property type="entry name" value="ABC_transporter-like_ATP-bd"/>
</dbReference>
<keyword evidence="3" id="KW-1003">Cell membrane</keyword>
<feature type="domain" description="ABC transporter" evidence="7">
    <location>
        <begin position="53"/>
        <end position="280"/>
    </location>
</feature>
<dbReference type="InterPro" id="IPR003593">
    <property type="entry name" value="AAA+_ATPase"/>
</dbReference>
<dbReference type="PANTHER" id="PTHR43335">
    <property type="entry name" value="ABC TRANSPORTER, ATP-BINDING PROTEIN"/>
    <property type="match status" value="1"/>
</dbReference>
<dbReference type="PROSITE" id="PS00211">
    <property type="entry name" value="ABC_TRANSPORTER_1"/>
    <property type="match status" value="1"/>
</dbReference>
<organism evidence="8 9">
    <name type="scientific">Azohydromonas caseinilytica</name>
    <dbReference type="NCBI Taxonomy" id="2728836"/>
    <lineage>
        <taxon>Bacteria</taxon>
        <taxon>Pseudomonadati</taxon>
        <taxon>Pseudomonadota</taxon>
        <taxon>Betaproteobacteria</taxon>
        <taxon>Burkholderiales</taxon>
        <taxon>Sphaerotilaceae</taxon>
        <taxon>Azohydromonas</taxon>
    </lineage>
</organism>
<evidence type="ECO:0000256" key="2">
    <source>
        <dbReference type="ARBA" id="ARBA00022448"/>
    </source>
</evidence>
<dbReference type="GO" id="GO:0005524">
    <property type="term" value="F:ATP binding"/>
    <property type="evidence" value="ECO:0007669"/>
    <property type="project" value="UniProtKB-KW"/>
</dbReference>
<reference evidence="8 9" key="1">
    <citation type="submission" date="2020-04" db="EMBL/GenBank/DDBJ databases">
        <title>Azohydromonas sp. isolated from soil.</title>
        <authorList>
            <person name="Dahal R.H."/>
        </authorList>
    </citation>
    <scope>NUCLEOTIDE SEQUENCE [LARGE SCALE GENOMIC DNA]</scope>
    <source>
        <strain evidence="8 9">G-1-1-14</strain>
    </source>
</reference>
<keyword evidence="2" id="KW-0813">Transport</keyword>
<gene>
    <name evidence="8" type="ORF">HHL10_05545</name>
</gene>
<evidence type="ECO:0000313" key="9">
    <source>
        <dbReference type="Proteomes" id="UP000574067"/>
    </source>
</evidence>
<dbReference type="EMBL" id="JABBFW010000003">
    <property type="protein sequence ID" value="NML14440.1"/>
    <property type="molecule type" value="Genomic_DNA"/>
</dbReference>
<dbReference type="SMART" id="SM00382">
    <property type="entry name" value="AAA"/>
    <property type="match status" value="1"/>
</dbReference>
<evidence type="ECO:0000256" key="3">
    <source>
        <dbReference type="ARBA" id="ARBA00022475"/>
    </source>
</evidence>
<evidence type="ECO:0000256" key="5">
    <source>
        <dbReference type="ARBA" id="ARBA00022840"/>
    </source>
</evidence>
<dbReference type="InterPro" id="IPR017871">
    <property type="entry name" value="ABC_transporter-like_CS"/>
</dbReference>
<dbReference type="Gene3D" id="3.40.50.300">
    <property type="entry name" value="P-loop containing nucleotide triphosphate hydrolases"/>
    <property type="match status" value="1"/>
</dbReference>
<dbReference type="PANTHER" id="PTHR43335:SF11">
    <property type="entry name" value="ABC TRANSPORTER RELATED"/>
    <property type="match status" value="1"/>
</dbReference>
<dbReference type="CDD" id="cd03230">
    <property type="entry name" value="ABC_DR_subfamily_A"/>
    <property type="match status" value="1"/>
</dbReference>
<proteinExistence type="inferred from homology"/>
<evidence type="ECO:0000259" key="7">
    <source>
        <dbReference type="PROSITE" id="PS50893"/>
    </source>
</evidence>
<evidence type="ECO:0000256" key="6">
    <source>
        <dbReference type="SAM" id="MobiDB-lite"/>
    </source>
</evidence>
<keyword evidence="3" id="KW-0472">Membrane</keyword>
<dbReference type="AlphaFoldDB" id="A0A848F861"/>
<dbReference type="GO" id="GO:0016887">
    <property type="term" value="F:ATP hydrolysis activity"/>
    <property type="evidence" value="ECO:0007669"/>
    <property type="project" value="InterPro"/>
</dbReference>
<dbReference type="InterPro" id="IPR027417">
    <property type="entry name" value="P-loop_NTPase"/>
</dbReference>
<name>A0A848F861_9BURK</name>
<keyword evidence="9" id="KW-1185">Reference proteome</keyword>
<protein>
    <submittedName>
        <fullName evidence="8">ABC transporter ATP-binding protein</fullName>
    </submittedName>
</protein>
<evidence type="ECO:0000313" key="8">
    <source>
        <dbReference type="EMBL" id="NML14440.1"/>
    </source>
</evidence>
<evidence type="ECO:0000256" key="4">
    <source>
        <dbReference type="ARBA" id="ARBA00022741"/>
    </source>
</evidence>
<dbReference type="Pfam" id="PF00005">
    <property type="entry name" value="ABC_tran"/>
    <property type="match status" value="1"/>
</dbReference>
<comment type="caution">
    <text evidence="8">The sequence shown here is derived from an EMBL/GenBank/DDBJ whole genome shotgun (WGS) entry which is preliminary data.</text>
</comment>
<dbReference type="SUPFAM" id="SSF52540">
    <property type="entry name" value="P-loop containing nucleoside triphosphate hydrolases"/>
    <property type="match status" value="1"/>
</dbReference>
<accession>A0A848F861</accession>
<dbReference type="Proteomes" id="UP000574067">
    <property type="component" value="Unassembled WGS sequence"/>
</dbReference>
<keyword evidence="4" id="KW-0547">Nucleotide-binding</keyword>
<dbReference type="PROSITE" id="PS50893">
    <property type="entry name" value="ABC_TRANSPORTER_2"/>
    <property type="match status" value="1"/>
</dbReference>
<comment type="similarity">
    <text evidence="1">Belongs to the ABC transporter superfamily.</text>
</comment>
<sequence length="350" mass="37623">MGAPFVPKDAARAEPFDKLRTGPVEAPRPDWHASPSTSSGRTGQHVDPDAGAITLRGVVKQFRTVRAVDGVDLDVRRGEVFGLIGHNGAGKSTLFKMMLGLVAPSAGEIRIQGAPVSGRGFRAVRRGIGYLPENVVLYDNLSGLETLRFMARLKGVAESECAAVLARVGLGHAGQRAVREYSKGMRQRLGFAQALLGRPQVLFLDEPTTGLDPEAIRAFHATLHELRDEGVTMVITSHVLAELQERVDRLAILAAGRVRAQGSVRELREHMALPLGLDVRVAESGLAAVRAALEPLPLEGVRWHGLQLQARCPRDAKMAVLAALTGLDGAVLDLQVHEPSLEDVFFGLAH</sequence>
<evidence type="ECO:0000256" key="1">
    <source>
        <dbReference type="ARBA" id="ARBA00005417"/>
    </source>
</evidence>
<feature type="compositionally biased region" description="Basic and acidic residues" evidence="6">
    <location>
        <begin position="9"/>
        <end position="20"/>
    </location>
</feature>
<keyword evidence="5 8" id="KW-0067">ATP-binding</keyword>
<feature type="region of interest" description="Disordered" evidence="6">
    <location>
        <begin position="1"/>
        <end position="48"/>
    </location>
</feature>